<evidence type="ECO:0000313" key="3">
    <source>
        <dbReference type="EMBL" id="SDP35913.1"/>
    </source>
</evidence>
<gene>
    <name evidence="3" type="ORF">SAMN04487905_103349</name>
</gene>
<evidence type="ECO:0000256" key="1">
    <source>
        <dbReference type="SAM" id="MobiDB-lite"/>
    </source>
</evidence>
<accession>A0A1H0S2F0</accession>
<organism evidence="3 4">
    <name type="scientific">Actinopolyspora xinjiangensis</name>
    <dbReference type="NCBI Taxonomy" id="405564"/>
    <lineage>
        <taxon>Bacteria</taxon>
        <taxon>Bacillati</taxon>
        <taxon>Actinomycetota</taxon>
        <taxon>Actinomycetes</taxon>
        <taxon>Actinopolysporales</taxon>
        <taxon>Actinopolysporaceae</taxon>
        <taxon>Actinopolyspora</taxon>
    </lineage>
</organism>
<name>A0A1H0S2F0_9ACTN</name>
<keyword evidence="4" id="KW-1185">Reference proteome</keyword>
<keyword evidence="2" id="KW-0812">Transmembrane</keyword>
<protein>
    <submittedName>
        <fullName evidence="3">Uncharacterized protein</fullName>
    </submittedName>
</protein>
<feature type="region of interest" description="Disordered" evidence="1">
    <location>
        <begin position="200"/>
        <end position="238"/>
    </location>
</feature>
<evidence type="ECO:0000256" key="2">
    <source>
        <dbReference type="SAM" id="Phobius"/>
    </source>
</evidence>
<dbReference type="EMBL" id="FNJR01000003">
    <property type="protein sequence ID" value="SDP35913.1"/>
    <property type="molecule type" value="Genomic_DNA"/>
</dbReference>
<sequence>MNRTKRISLWAGALVGAVGIAFGVGWFFVMPTQPGEAEATYAFKLDTPKKAAGWADDVFVARITSKIGSENSPSGIPYTKYRAEVVSTLKGKAEGTVRVARIGSENPVTRDNVRVGDSPSLRAGQTYVLASRLNTQAGWHNVPSSFEPSEVSGIDDPAMEQWKNAVKNGKLPQGAKPSQLDRSISLNDAYGRLASTERAPTGAAEFVFGRTRQSDRKTSFSRTGWSSRRRGRPTTASR</sequence>
<dbReference type="RefSeq" id="WP_139182932.1">
    <property type="nucleotide sequence ID" value="NZ_FNJR01000003.1"/>
</dbReference>
<keyword evidence="2" id="KW-0472">Membrane</keyword>
<keyword evidence="2" id="KW-1133">Transmembrane helix</keyword>
<evidence type="ECO:0000313" key="4">
    <source>
        <dbReference type="Proteomes" id="UP000199497"/>
    </source>
</evidence>
<feature type="transmembrane region" description="Helical" evidence="2">
    <location>
        <begin position="7"/>
        <end position="29"/>
    </location>
</feature>
<dbReference type="AlphaFoldDB" id="A0A1H0S2F0"/>
<reference evidence="4" key="1">
    <citation type="submission" date="2016-10" db="EMBL/GenBank/DDBJ databases">
        <authorList>
            <person name="Varghese N."/>
            <person name="Submissions S."/>
        </authorList>
    </citation>
    <scope>NUCLEOTIDE SEQUENCE [LARGE SCALE GENOMIC DNA]</scope>
    <source>
        <strain evidence="4">DSM 46732</strain>
    </source>
</reference>
<dbReference type="OrthoDB" id="1899479at2"/>
<proteinExistence type="predicted"/>
<dbReference type="STRING" id="405564.SAMN04487905_103349"/>
<dbReference type="Proteomes" id="UP000199497">
    <property type="component" value="Unassembled WGS sequence"/>
</dbReference>